<evidence type="ECO:0000259" key="1">
    <source>
        <dbReference type="Pfam" id="PF09348"/>
    </source>
</evidence>
<dbReference type="Proteomes" id="UP000198680">
    <property type="component" value="Unassembled WGS sequence"/>
</dbReference>
<dbReference type="OrthoDB" id="120660at2"/>
<gene>
    <name evidence="2" type="ORF">SAMN05660642_01230</name>
</gene>
<dbReference type="RefSeq" id="WP_091215237.1">
    <property type="nucleotide sequence ID" value="NZ_FNHE01000003.1"/>
</dbReference>
<name>A0A1G9PIH6_9ACTN</name>
<protein>
    <submittedName>
        <fullName evidence="2">Uncharacterized protein, UPF0548 family</fullName>
    </submittedName>
</protein>
<keyword evidence="3" id="KW-1185">Reference proteome</keyword>
<dbReference type="EMBL" id="FNHE01000003">
    <property type="protein sequence ID" value="SDL98291.1"/>
    <property type="molecule type" value="Genomic_DNA"/>
</dbReference>
<sequence>MGLLRATDPADLADVPFTYPEVGATREPVLPTGYDTVERSVVVGSGTAAFERAAAAVFDWRMQRGVGLRVRATGPAGEPGTVVVLTAGLPRLGYDIPCRVVWAQTTGDERGFAYGTLPGHPESGEEAFLVRLEPGGDVVFTLRVFARLASPLARLGGPVSTLVQRLATQRYLTAVRRAAAGR</sequence>
<dbReference type="AlphaFoldDB" id="A0A1G9PIH6"/>
<proteinExistence type="predicted"/>
<feature type="domain" description="DUF1990" evidence="1">
    <location>
        <begin position="18"/>
        <end position="173"/>
    </location>
</feature>
<dbReference type="Pfam" id="PF09348">
    <property type="entry name" value="DUF1990"/>
    <property type="match status" value="1"/>
</dbReference>
<dbReference type="PANTHER" id="PTHR34202:SF1">
    <property type="entry name" value="UPF0548 PROTEIN"/>
    <property type="match status" value="1"/>
</dbReference>
<evidence type="ECO:0000313" key="2">
    <source>
        <dbReference type="EMBL" id="SDL98291.1"/>
    </source>
</evidence>
<dbReference type="InterPro" id="IPR014457">
    <property type="entry name" value="UCP010260"/>
</dbReference>
<organism evidence="2 3">
    <name type="scientific">Geodermatophilus siccatus</name>
    <dbReference type="NCBI Taxonomy" id="1137991"/>
    <lineage>
        <taxon>Bacteria</taxon>
        <taxon>Bacillati</taxon>
        <taxon>Actinomycetota</taxon>
        <taxon>Actinomycetes</taxon>
        <taxon>Geodermatophilales</taxon>
        <taxon>Geodermatophilaceae</taxon>
        <taxon>Geodermatophilus</taxon>
    </lineage>
</organism>
<evidence type="ECO:0000313" key="3">
    <source>
        <dbReference type="Proteomes" id="UP000198680"/>
    </source>
</evidence>
<dbReference type="STRING" id="1137991.SAMN05660642_01230"/>
<accession>A0A1G9PIH6</accession>
<dbReference type="InterPro" id="IPR018960">
    <property type="entry name" value="DUF1990"/>
</dbReference>
<reference evidence="3" key="1">
    <citation type="submission" date="2016-10" db="EMBL/GenBank/DDBJ databases">
        <authorList>
            <person name="Varghese N."/>
            <person name="Submissions S."/>
        </authorList>
    </citation>
    <scope>NUCLEOTIDE SEQUENCE [LARGE SCALE GENOMIC DNA]</scope>
    <source>
        <strain evidence="3">DSM 45419</strain>
    </source>
</reference>
<dbReference type="PIRSF" id="PIRSF010260">
    <property type="entry name" value="UCP010260"/>
    <property type="match status" value="1"/>
</dbReference>
<dbReference type="PANTHER" id="PTHR34202">
    <property type="entry name" value="UPF0548 PROTEIN"/>
    <property type="match status" value="1"/>
</dbReference>